<proteinExistence type="predicted"/>
<dbReference type="AlphaFoldDB" id="A0A0C3IY00"/>
<evidence type="ECO:0000313" key="2">
    <source>
        <dbReference type="Proteomes" id="UP000054217"/>
    </source>
</evidence>
<dbReference type="Proteomes" id="UP000054217">
    <property type="component" value="Unassembled WGS sequence"/>
</dbReference>
<dbReference type="HOGENOM" id="CLU_2711692_0_0_1"/>
<evidence type="ECO:0000313" key="1">
    <source>
        <dbReference type="EMBL" id="KIO01703.1"/>
    </source>
</evidence>
<keyword evidence="2" id="KW-1185">Reference proteome</keyword>
<sequence>FQQWTDPNGMIDPWSDEGQAWLQNMMEKMELLQPQWHQLMGIYCMLEHVFEGKLILLTDRVGLGKMLQVLGVV</sequence>
<dbReference type="STRING" id="870435.A0A0C3IY00"/>
<evidence type="ECO:0008006" key="3">
    <source>
        <dbReference type="Google" id="ProtNLM"/>
    </source>
</evidence>
<gene>
    <name evidence="1" type="ORF">M404DRAFT_77187</name>
</gene>
<accession>A0A0C3IY00</accession>
<protein>
    <recommendedName>
        <fullName evidence="3">SNF2 N-terminal domain-containing protein</fullName>
    </recommendedName>
</protein>
<name>A0A0C3IY00_PISTI</name>
<reference evidence="1 2" key="1">
    <citation type="submission" date="2014-04" db="EMBL/GenBank/DDBJ databases">
        <authorList>
            <consortium name="DOE Joint Genome Institute"/>
            <person name="Kuo A."/>
            <person name="Kohler A."/>
            <person name="Costa M.D."/>
            <person name="Nagy L.G."/>
            <person name="Floudas D."/>
            <person name="Copeland A."/>
            <person name="Barry K.W."/>
            <person name="Cichocki N."/>
            <person name="Veneault-Fourrey C."/>
            <person name="LaButti K."/>
            <person name="Lindquist E.A."/>
            <person name="Lipzen A."/>
            <person name="Lundell T."/>
            <person name="Morin E."/>
            <person name="Murat C."/>
            <person name="Sun H."/>
            <person name="Tunlid A."/>
            <person name="Henrissat B."/>
            <person name="Grigoriev I.V."/>
            <person name="Hibbett D.S."/>
            <person name="Martin F."/>
            <person name="Nordberg H.P."/>
            <person name="Cantor M.N."/>
            <person name="Hua S.X."/>
        </authorList>
    </citation>
    <scope>NUCLEOTIDE SEQUENCE [LARGE SCALE GENOMIC DNA]</scope>
    <source>
        <strain evidence="1 2">Marx 270</strain>
    </source>
</reference>
<feature type="non-terminal residue" evidence="1">
    <location>
        <position position="73"/>
    </location>
</feature>
<organism evidence="1 2">
    <name type="scientific">Pisolithus tinctorius Marx 270</name>
    <dbReference type="NCBI Taxonomy" id="870435"/>
    <lineage>
        <taxon>Eukaryota</taxon>
        <taxon>Fungi</taxon>
        <taxon>Dikarya</taxon>
        <taxon>Basidiomycota</taxon>
        <taxon>Agaricomycotina</taxon>
        <taxon>Agaricomycetes</taxon>
        <taxon>Agaricomycetidae</taxon>
        <taxon>Boletales</taxon>
        <taxon>Sclerodermatineae</taxon>
        <taxon>Pisolithaceae</taxon>
        <taxon>Pisolithus</taxon>
    </lineage>
</organism>
<dbReference type="OrthoDB" id="3270319at2759"/>
<reference evidence="2" key="2">
    <citation type="submission" date="2015-01" db="EMBL/GenBank/DDBJ databases">
        <title>Evolutionary Origins and Diversification of the Mycorrhizal Mutualists.</title>
        <authorList>
            <consortium name="DOE Joint Genome Institute"/>
            <consortium name="Mycorrhizal Genomics Consortium"/>
            <person name="Kohler A."/>
            <person name="Kuo A."/>
            <person name="Nagy L.G."/>
            <person name="Floudas D."/>
            <person name="Copeland A."/>
            <person name="Barry K.W."/>
            <person name="Cichocki N."/>
            <person name="Veneault-Fourrey C."/>
            <person name="LaButti K."/>
            <person name="Lindquist E.A."/>
            <person name="Lipzen A."/>
            <person name="Lundell T."/>
            <person name="Morin E."/>
            <person name="Murat C."/>
            <person name="Riley R."/>
            <person name="Ohm R."/>
            <person name="Sun H."/>
            <person name="Tunlid A."/>
            <person name="Henrissat B."/>
            <person name="Grigoriev I.V."/>
            <person name="Hibbett D.S."/>
            <person name="Martin F."/>
        </authorList>
    </citation>
    <scope>NUCLEOTIDE SEQUENCE [LARGE SCALE GENOMIC DNA]</scope>
    <source>
        <strain evidence="2">Marx 270</strain>
    </source>
</reference>
<dbReference type="InParanoid" id="A0A0C3IY00"/>
<dbReference type="EMBL" id="KN831986">
    <property type="protein sequence ID" value="KIO01703.1"/>
    <property type="molecule type" value="Genomic_DNA"/>
</dbReference>
<feature type="non-terminal residue" evidence="1">
    <location>
        <position position="1"/>
    </location>
</feature>